<evidence type="ECO:0000256" key="10">
    <source>
        <dbReference type="ARBA" id="ARBA00022827"/>
    </source>
</evidence>
<keyword evidence="10 33" id="KW-0274">FAD</keyword>
<evidence type="ECO:0000256" key="30">
    <source>
        <dbReference type="ARBA" id="ARBA00048990"/>
    </source>
</evidence>
<dbReference type="OrthoDB" id="6511865at2759"/>
<evidence type="ECO:0000256" key="26">
    <source>
        <dbReference type="ARBA" id="ARBA00048041"/>
    </source>
</evidence>
<dbReference type="InterPro" id="IPR000960">
    <property type="entry name" value="Flavin_mOase"/>
</dbReference>
<dbReference type="InterPro" id="IPR002257">
    <property type="entry name" value="Flavin_mOase_5"/>
</dbReference>
<comment type="caution">
    <text evidence="34">The sequence shown here is derived from an EMBL/GenBank/DDBJ whole genome shotgun (WGS) entry which is preliminary data.</text>
</comment>
<evidence type="ECO:0000256" key="31">
    <source>
        <dbReference type="ARBA" id="ARBA00049443"/>
    </source>
</evidence>
<evidence type="ECO:0000256" key="28">
    <source>
        <dbReference type="ARBA" id="ARBA00048459"/>
    </source>
</evidence>
<gene>
    <name evidence="34" type="ORF">B4U80_09456</name>
</gene>
<evidence type="ECO:0000256" key="16">
    <source>
        <dbReference type="ARBA" id="ARBA00023098"/>
    </source>
</evidence>
<evidence type="ECO:0000256" key="25">
    <source>
        <dbReference type="ARBA" id="ARBA00047977"/>
    </source>
</evidence>
<keyword evidence="16" id="KW-0443">Lipid metabolism</keyword>
<dbReference type="STRING" id="299467.A0A443SAZ8"/>
<comment type="catalytic activity">
    <reaction evidence="27">
        <text>trimethylamine + NADPH + O2 = trimethylamine N-oxide + NADP(+) + H2O</text>
        <dbReference type="Rhea" id="RHEA:31979"/>
        <dbReference type="ChEBI" id="CHEBI:15377"/>
        <dbReference type="ChEBI" id="CHEBI:15379"/>
        <dbReference type="ChEBI" id="CHEBI:15724"/>
        <dbReference type="ChEBI" id="CHEBI:57783"/>
        <dbReference type="ChEBI" id="CHEBI:58349"/>
        <dbReference type="ChEBI" id="CHEBI:58389"/>
        <dbReference type="EC" id="1.14.13.148"/>
    </reaction>
    <physiologicalReaction direction="left-to-right" evidence="27">
        <dbReference type="Rhea" id="RHEA:31980"/>
    </physiologicalReaction>
</comment>
<dbReference type="GO" id="GO:0006629">
    <property type="term" value="P:lipid metabolic process"/>
    <property type="evidence" value="ECO:0007669"/>
    <property type="project" value="UniProtKB-KW"/>
</dbReference>
<evidence type="ECO:0000256" key="24">
    <source>
        <dbReference type="ARBA" id="ARBA00047864"/>
    </source>
</evidence>
<evidence type="ECO:0000256" key="22">
    <source>
        <dbReference type="ARBA" id="ARBA00047574"/>
    </source>
</evidence>
<comment type="catalytic activity">
    <reaction evidence="31">
        <text>N,N-dimethylaniline + NADPH + O2 + H(+) = N,N-dimethylaniline N-oxide + NADP(+) + H2O</text>
        <dbReference type="Rhea" id="RHEA:24468"/>
        <dbReference type="ChEBI" id="CHEBI:15377"/>
        <dbReference type="ChEBI" id="CHEBI:15378"/>
        <dbReference type="ChEBI" id="CHEBI:15379"/>
        <dbReference type="ChEBI" id="CHEBI:16269"/>
        <dbReference type="ChEBI" id="CHEBI:17735"/>
        <dbReference type="ChEBI" id="CHEBI:57783"/>
        <dbReference type="ChEBI" id="CHEBI:58349"/>
        <dbReference type="EC" id="1.14.13.8"/>
    </reaction>
    <physiologicalReaction direction="left-to-right" evidence="31">
        <dbReference type="Rhea" id="RHEA:24469"/>
    </physiologicalReaction>
</comment>
<evidence type="ECO:0000256" key="14">
    <source>
        <dbReference type="ARBA" id="ARBA00023002"/>
    </source>
</evidence>
<comment type="catalytic activity">
    <reaction evidence="21">
        <text>hexan-3-one + NADPH + O2 + H(+) = propyl propanoate + NADP(+) + H2O</text>
        <dbReference type="Rhea" id="RHEA:54848"/>
        <dbReference type="ChEBI" id="CHEBI:15377"/>
        <dbReference type="ChEBI" id="CHEBI:15378"/>
        <dbReference type="ChEBI" id="CHEBI:15379"/>
        <dbReference type="ChEBI" id="CHEBI:57783"/>
        <dbReference type="ChEBI" id="CHEBI:58349"/>
        <dbReference type="ChEBI" id="CHEBI:89828"/>
        <dbReference type="ChEBI" id="CHEBI:89891"/>
    </reaction>
    <physiologicalReaction direction="left-to-right" evidence="21">
        <dbReference type="Rhea" id="RHEA:54849"/>
    </physiologicalReaction>
</comment>
<dbReference type="GO" id="GO:0034899">
    <property type="term" value="F:trimethylamine monooxygenase activity"/>
    <property type="evidence" value="ECO:0007669"/>
    <property type="project" value="UniProtKB-EC"/>
</dbReference>
<comment type="subcellular location">
    <subcellularLocation>
        <location evidence="2">Endoplasmic reticulum membrane</location>
        <topology evidence="2">Single-pass membrane protein</topology>
    </subcellularLocation>
    <subcellularLocation>
        <location evidence="3">Microsome membrane</location>
    </subcellularLocation>
</comment>
<keyword evidence="7 33" id="KW-0285">Flavoprotein</keyword>
<name>A0A443SAZ8_9ACAR</name>
<dbReference type="GO" id="GO:0050660">
    <property type="term" value="F:flavin adenine dinucleotide binding"/>
    <property type="evidence" value="ECO:0007669"/>
    <property type="project" value="InterPro"/>
</dbReference>
<sequence>MFKRKHICVIGAGSSGLTAVKQCLDQDLDVVCFEKTDNLGGLWRYREDDIDGVASVAKTTVINTSKEMSAFSDFIPPNDFPNYMDHKHMCKYFELYAQHYDLLRYIRYNHNVLKVALNDDYDETGKLKVILQNKDENKTFDQVFDGVMVCVGHHVKPNIPTFPGQETFKGKILHTHSYKTSTGFEDKVAVVVGIGNSGGDVAVDLSYVCSQVYLVTRSGCWITHRVNLKGQPVDLIFGTRFVKRIFSLFSYNTVCSFLEYYANTFFNHELYGLKPKHRIYGQHPTVNDSISKYIISGKILVRKNIERFTENGVVFAGMDAETKCDVVVLATGYEISFPFIDSSIIPVINNKVRLFRNTFQADLKHPHTLAIIGLIQPNGAIFPIAEMQSRWFTLLMKGERKLPNKQEMSKIIEQDIKAIESRFYGSHRHTIQVNYIAFMDLIASYVGCKPNLFHYALTDRKLWFQLLFGPCMPYQYRLTGPNNSFQNIKTQRKIICVVGAGSSGLTATKQCLDQYLDVVCFEKTDNLGGLWRYREDDIEGVASVAKTTIINTSKELSAFSDFVPPKEFSNYMDHSHMLKYFEMYAQHYDLLRYIRYNHNVLKVALNDDYDETGKLKVTLQNKDENKTFDQVFDGVMVCVGHHVKPQTPSFPDQELFEGKIIHTHSYKTTKDFEDKVAVVVGIGNSGGDIAVDLSHVCSQVYMVTRSGTWINHRVNLKGQPVDLLTNTRLMNFITSVLPYNVVCSYFEYYVNTFFDHDLYGLKPKHRILGQHPMANDLISKYIISGKILIRKNIERFTKNGVVFEGMDKETKCDVVVFATGYEISFPFIDSSVIPVVNNKVQLFKNTFQPNLKHPYTLAIIGLIQPIGAIFPIAEMQSRWFALLMKGKRKLPKKEEMLRIMDEDMKAIEKRYYSSGRHTIQVDFIPFMDLIATYVGCKPNLFRYAITDHKLWFQLLFGPCMPYQYRLTGPNQWDGARDAILNYKERYQAPFKK</sequence>
<evidence type="ECO:0000256" key="6">
    <source>
        <dbReference type="ARBA" id="ARBA00022553"/>
    </source>
</evidence>
<evidence type="ECO:0000256" key="29">
    <source>
        <dbReference type="ARBA" id="ARBA00048989"/>
    </source>
</evidence>
<evidence type="ECO:0000256" key="23">
    <source>
        <dbReference type="ARBA" id="ARBA00047855"/>
    </source>
</evidence>
<keyword evidence="15 33" id="KW-0503">Monooxygenase</keyword>
<dbReference type="AlphaFoldDB" id="A0A443SAZ8"/>
<dbReference type="Gene3D" id="3.50.50.60">
    <property type="entry name" value="FAD/NAD(P)-binding domain"/>
    <property type="match status" value="2"/>
</dbReference>
<comment type="similarity">
    <text evidence="4 33">Belongs to the FMO family.</text>
</comment>
<evidence type="ECO:0000256" key="27">
    <source>
        <dbReference type="ARBA" id="ARBA00048088"/>
    </source>
</evidence>
<keyword evidence="13" id="KW-1133">Transmembrane helix</keyword>
<evidence type="ECO:0000256" key="5">
    <source>
        <dbReference type="ARBA" id="ARBA00022481"/>
    </source>
</evidence>
<keyword evidence="8" id="KW-0812">Transmembrane</keyword>
<evidence type="ECO:0000256" key="32">
    <source>
        <dbReference type="ARBA" id="ARBA00049475"/>
    </source>
</evidence>
<comment type="catalytic activity">
    <reaction evidence="30">
        <text>heptan-4-one + NADPH + O2 + H(+) = propyl butanoate + NADP(+) + H2O</text>
        <dbReference type="Rhea" id="RHEA:54852"/>
        <dbReference type="ChEBI" id="CHEBI:15377"/>
        <dbReference type="ChEBI" id="CHEBI:15378"/>
        <dbReference type="ChEBI" id="CHEBI:15379"/>
        <dbReference type="ChEBI" id="CHEBI:57783"/>
        <dbReference type="ChEBI" id="CHEBI:58349"/>
        <dbReference type="ChEBI" id="CHEBI:89484"/>
        <dbReference type="ChEBI" id="CHEBI:89719"/>
    </reaction>
    <physiologicalReaction direction="left-to-right" evidence="30">
        <dbReference type="Rhea" id="RHEA:54853"/>
    </physiologicalReaction>
</comment>
<comment type="catalytic activity">
    <reaction evidence="23">
        <text>sulcatone + NADPH + O2 + H(+) = 4-methylpent-3-en-1-yl acetate + NADP(+) + H2O</text>
        <dbReference type="Rhea" id="RHEA:54864"/>
        <dbReference type="ChEBI" id="CHEBI:15377"/>
        <dbReference type="ChEBI" id="CHEBI:15378"/>
        <dbReference type="ChEBI" id="CHEBI:15379"/>
        <dbReference type="ChEBI" id="CHEBI:16310"/>
        <dbReference type="ChEBI" id="CHEBI:57783"/>
        <dbReference type="ChEBI" id="CHEBI:58349"/>
        <dbReference type="ChEBI" id="CHEBI:138373"/>
    </reaction>
    <physiologicalReaction direction="left-to-right" evidence="23">
        <dbReference type="Rhea" id="RHEA:54865"/>
    </physiologicalReaction>
</comment>
<dbReference type="FunFam" id="3.50.50.60:FF:000159">
    <property type="entry name" value="Dimethylaniline monooxygenase [N-oxide-forming]"/>
    <property type="match status" value="2"/>
</dbReference>
<dbReference type="Proteomes" id="UP000288716">
    <property type="component" value="Unassembled WGS sequence"/>
</dbReference>
<evidence type="ECO:0000256" key="15">
    <source>
        <dbReference type="ARBA" id="ARBA00023033"/>
    </source>
</evidence>
<evidence type="ECO:0000256" key="2">
    <source>
        <dbReference type="ARBA" id="ARBA00004389"/>
    </source>
</evidence>
<dbReference type="EC" id="1.-.-.-" evidence="33"/>
<evidence type="ECO:0000256" key="33">
    <source>
        <dbReference type="RuleBase" id="RU361177"/>
    </source>
</evidence>
<dbReference type="GO" id="GO:0016174">
    <property type="term" value="F:NAD(P)H oxidase H2O2-forming activity"/>
    <property type="evidence" value="ECO:0007669"/>
    <property type="project" value="UniProtKB-EC"/>
</dbReference>
<organism evidence="34 35">
    <name type="scientific">Leptotrombidium deliense</name>
    <dbReference type="NCBI Taxonomy" id="299467"/>
    <lineage>
        <taxon>Eukaryota</taxon>
        <taxon>Metazoa</taxon>
        <taxon>Ecdysozoa</taxon>
        <taxon>Arthropoda</taxon>
        <taxon>Chelicerata</taxon>
        <taxon>Arachnida</taxon>
        <taxon>Acari</taxon>
        <taxon>Acariformes</taxon>
        <taxon>Trombidiformes</taxon>
        <taxon>Prostigmata</taxon>
        <taxon>Anystina</taxon>
        <taxon>Parasitengona</taxon>
        <taxon>Trombiculoidea</taxon>
        <taxon>Trombiculidae</taxon>
        <taxon>Leptotrombidium</taxon>
    </lineage>
</organism>
<evidence type="ECO:0000256" key="20">
    <source>
        <dbReference type="ARBA" id="ARBA00047338"/>
    </source>
</evidence>
<comment type="catalytic activity">
    <reaction evidence="26">
        <text>hypotaurine + NADPH + O2 + H(+) = taurine + NADP(+) + H2O</text>
        <dbReference type="Rhea" id="RHEA:69819"/>
        <dbReference type="ChEBI" id="CHEBI:15377"/>
        <dbReference type="ChEBI" id="CHEBI:15378"/>
        <dbReference type="ChEBI" id="CHEBI:15379"/>
        <dbReference type="ChEBI" id="CHEBI:57783"/>
        <dbReference type="ChEBI" id="CHEBI:57853"/>
        <dbReference type="ChEBI" id="CHEBI:58349"/>
        <dbReference type="ChEBI" id="CHEBI:507393"/>
        <dbReference type="EC" id="1.14.13.8"/>
    </reaction>
    <physiologicalReaction direction="left-to-right" evidence="26">
        <dbReference type="Rhea" id="RHEA:69820"/>
    </physiologicalReaction>
</comment>
<keyword evidence="12" id="KW-0521">NADP</keyword>
<dbReference type="PANTHER" id="PTHR23023">
    <property type="entry name" value="DIMETHYLANILINE MONOOXYGENASE"/>
    <property type="match status" value="1"/>
</dbReference>
<comment type="catalytic activity">
    <reaction evidence="32">
        <text>octan-3-one + NADPH + O2 + H(+) = pentyl propanoate + NADP(+) + H2O</text>
        <dbReference type="Rhea" id="RHEA:54840"/>
        <dbReference type="ChEBI" id="CHEBI:15377"/>
        <dbReference type="ChEBI" id="CHEBI:15378"/>
        <dbReference type="ChEBI" id="CHEBI:15379"/>
        <dbReference type="ChEBI" id="CHEBI:57783"/>
        <dbReference type="ChEBI" id="CHEBI:58349"/>
        <dbReference type="ChEBI" id="CHEBI:80946"/>
        <dbReference type="ChEBI" id="CHEBI:87373"/>
    </reaction>
    <physiologicalReaction direction="left-to-right" evidence="32">
        <dbReference type="Rhea" id="RHEA:54841"/>
    </physiologicalReaction>
</comment>
<keyword evidence="6" id="KW-0597">Phosphoprotein</keyword>
<keyword evidence="14 33" id="KW-0560">Oxidoreductase</keyword>
<evidence type="ECO:0000256" key="19">
    <source>
        <dbReference type="ARBA" id="ARBA00045957"/>
    </source>
</evidence>
<evidence type="ECO:0000256" key="9">
    <source>
        <dbReference type="ARBA" id="ARBA00022824"/>
    </source>
</evidence>
<comment type="function">
    <text evidence="19">Broad spectrum monooxygenase that catalyzes the oxygenation of a wide variety of nitrogen- and sulfur-containing compounds including xenobiotics. Catalyzes the S-oxygenation of hypotaurine to produce taurine, an organic osmolyte involved in cell volume regulation as well as a variety of cytoprotective and developmental processes. In vitro, catalyzes the N-oxygenation of trimethylamine (TMA) to produce trimethylamine N-oxide (TMAO) and could therefore participate to the detoxification of this compound that is generated by the action of gut microbiota from dietary precursors such as choline, choline containing compounds, betaine or L-carnitine.</text>
</comment>
<accession>A0A443SAZ8</accession>
<evidence type="ECO:0000256" key="8">
    <source>
        <dbReference type="ARBA" id="ARBA00022692"/>
    </source>
</evidence>
<evidence type="ECO:0000256" key="13">
    <source>
        <dbReference type="ARBA" id="ARBA00022989"/>
    </source>
</evidence>
<dbReference type="InterPro" id="IPR036188">
    <property type="entry name" value="FAD/NAD-bd_sf"/>
</dbReference>
<keyword evidence="17" id="KW-0472">Membrane</keyword>
<evidence type="ECO:0000256" key="4">
    <source>
        <dbReference type="ARBA" id="ARBA00009183"/>
    </source>
</evidence>
<comment type="cofactor">
    <cofactor evidence="1 33">
        <name>FAD</name>
        <dbReference type="ChEBI" id="CHEBI:57692"/>
    </cofactor>
</comment>
<comment type="catalytic activity">
    <reaction evidence="22">
        <text>heptan-2-one + NADPH + O2 + H(+) = pentyl acetate + NADP(+) + H2O</text>
        <dbReference type="Rhea" id="RHEA:54836"/>
        <dbReference type="ChEBI" id="CHEBI:5672"/>
        <dbReference type="ChEBI" id="CHEBI:15377"/>
        <dbReference type="ChEBI" id="CHEBI:15378"/>
        <dbReference type="ChEBI" id="CHEBI:15379"/>
        <dbReference type="ChEBI" id="CHEBI:57783"/>
        <dbReference type="ChEBI" id="CHEBI:58349"/>
        <dbReference type="ChEBI" id="CHEBI:87362"/>
    </reaction>
    <physiologicalReaction direction="left-to-right" evidence="22">
        <dbReference type="Rhea" id="RHEA:54837"/>
    </physiologicalReaction>
</comment>
<evidence type="ECO:0000313" key="35">
    <source>
        <dbReference type="Proteomes" id="UP000288716"/>
    </source>
</evidence>
<dbReference type="GO" id="GO:0005789">
    <property type="term" value="C:endoplasmic reticulum membrane"/>
    <property type="evidence" value="ECO:0007669"/>
    <property type="project" value="UniProtKB-SubCell"/>
</dbReference>
<evidence type="ECO:0000256" key="7">
    <source>
        <dbReference type="ARBA" id="ARBA00022630"/>
    </source>
</evidence>
<dbReference type="EMBL" id="NCKV01004541">
    <property type="protein sequence ID" value="RWS24687.1"/>
    <property type="molecule type" value="Genomic_DNA"/>
</dbReference>
<evidence type="ECO:0000256" key="11">
    <source>
        <dbReference type="ARBA" id="ARBA00022848"/>
    </source>
</evidence>
<comment type="function">
    <text evidence="18">Acts as a Baeyer-Villiger monooxygenase on a broad range of substrates. Catalyzes the insertion of an oxygen atom into a carbon-carbon bond adjacent to a carbonyl, which converts ketones to esters. Active on diverse carbonyl compounds, whereas soft nucleophiles are mostly non- or poorly reactive. In contrast with other forms of FMO it is non- or poorly active on 'classical' substrates such as drugs, pesticides, and dietary components containing soft nucleophilic heteroatoms. Able to oxidize drug molecules bearing a carbonyl group on an aliphatic chain, such as nabumetone and pentoxifylline. Also, in the absence of substrates, shows slow but yet significant NADPH oxidase activity. Acts as a positive modulator of cholesterol biosynthesis as well as glucose homeostasis, promoting metabolic aging via pleiotropic effects.</text>
</comment>
<evidence type="ECO:0000256" key="18">
    <source>
        <dbReference type="ARBA" id="ARBA00045722"/>
    </source>
</evidence>
<evidence type="ECO:0000256" key="12">
    <source>
        <dbReference type="ARBA" id="ARBA00022857"/>
    </source>
</evidence>
<comment type="catalytic activity">
    <reaction evidence="25">
        <text>hexan-3-one + NADPH + O2 + H(+) = ethyl butanoate + NADP(+) + H2O</text>
        <dbReference type="Rhea" id="RHEA:54844"/>
        <dbReference type="ChEBI" id="CHEBI:15377"/>
        <dbReference type="ChEBI" id="CHEBI:15378"/>
        <dbReference type="ChEBI" id="CHEBI:15379"/>
        <dbReference type="ChEBI" id="CHEBI:57783"/>
        <dbReference type="ChEBI" id="CHEBI:58349"/>
        <dbReference type="ChEBI" id="CHEBI:88764"/>
        <dbReference type="ChEBI" id="CHEBI:89891"/>
    </reaction>
    <physiologicalReaction direction="left-to-right" evidence="25">
        <dbReference type="Rhea" id="RHEA:54845"/>
    </physiologicalReaction>
</comment>
<keyword evidence="5" id="KW-0488">Methylation</keyword>
<dbReference type="PRINTS" id="PR00370">
    <property type="entry name" value="FMOXYGENASE"/>
</dbReference>
<dbReference type="GO" id="GO:0004499">
    <property type="term" value="F:N,N-dimethylaniline monooxygenase activity"/>
    <property type="evidence" value="ECO:0007669"/>
    <property type="project" value="InterPro"/>
</dbReference>
<dbReference type="Pfam" id="PF00743">
    <property type="entry name" value="FMO-like"/>
    <property type="match status" value="2"/>
</dbReference>
<dbReference type="SUPFAM" id="SSF51905">
    <property type="entry name" value="FAD/NAD(P)-binding domain"/>
    <property type="match status" value="4"/>
</dbReference>
<dbReference type="PRINTS" id="PR01125">
    <property type="entry name" value="FMOXYGENASE5"/>
</dbReference>
<reference evidence="34 35" key="1">
    <citation type="journal article" date="2018" name="Gigascience">
        <title>Genomes of trombidid mites reveal novel predicted allergens and laterally-transferred genes associated with secondary metabolism.</title>
        <authorList>
            <person name="Dong X."/>
            <person name="Chaisiri K."/>
            <person name="Xia D."/>
            <person name="Armstrong S.D."/>
            <person name="Fang Y."/>
            <person name="Donnelly M.J."/>
            <person name="Kadowaki T."/>
            <person name="McGarry J.W."/>
            <person name="Darby A.C."/>
            <person name="Makepeace B.L."/>
        </authorList>
    </citation>
    <scope>NUCLEOTIDE SEQUENCE [LARGE SCALE GENOMIC DNA]</scope>
    <source>
        <strain evidence="34">UoL-UT</strain>
    </source>
</reference>
<comment type="catalytic activity">
    <reaction evidence="20">
        <text>hypotaurine + NADH + O2 + H(+) = taurine + NAD(+) + H2O</text>
        <dbReference type="Rhea" id="RHEA:74111"/>
        <dbReference type="ChEBI" id="CHEBI:15377"/>
        <dbReference type="ChEBI" id="CHEBI:15378"/>
        <dbReference type="ChEBI" id="CHEBI:15379"/>
        <dbReference type="ChEBI" id="CHEBI:57540"/>
        <dbReference type="ChEBI" id="CHEBI:57853"/>
        <dbReference type="ChEBI" id="CHEBI:57945"/>
        <dbReference type="ChEBI" id="CHEBI:507393"/>
        <dbReference type="EC" id="1.14.13.8"/>
    </reaction>
    <physiologicalReaction direction="left-to-right" evidence="20">
        <dbReference type="Rhea" id="RHEA:74112"/>
    </physiologicalReaction>
</comment>
<evidence type="ECO:0000256" key="3">
    <source>
        <dbReference type="ARBA" id="ARBA00004524"/>
    </source>
</evidence>
<evidence type="ECO:0000256" key="1">
    <source>
        <dbReference type="ARBA" id="ARBA00001974"/>
    </source>
</evidence>
<comment type="catalytic activity">
    <reaction evidence="29">
        <text>(2E)-geranial + NADPH + O2 + H(+) = (1E)-2,6-dimethylhepta-1,5-dien-1-yl formate + NADP(+) + H2O</text>
        <dbReference type="Rhea" id="RHEA:54860"/>
        <dbReference type="ChEBI" id="CHEBI:15377"/>
        <dbReference type="ChEBI" id="CHEBI:15378"/>
        <dbReference type="ChEBI" id="CHEBI:15379"/>
        <dbReference type="ChEBI" id="CHEBI:16980"/>
        <dbReference type="ChEBI" id="CHEBI:57783"/>
        <dbReference type="ChEBI" id="CHEBI:58349"/>
        <dbReference type="ChEBI" id="CHEBI:138375"/>
    </reaction>
    <physiologicalReaction direction="left-to-right" evidence="29">
        <dbReference type="Rhea" id="RHEA:54861"/>
    </physiologicalReaction>
</comment>
<keyword evidence="9" id="KW-0256">Endoplasmic reticulum</keyword>
<proteinExistence type="inferred from homology"/>
<dbReference type="GO" id="GO:0047822">
    <property type="term" value="F:hypotaurine monooxygenase activity"/>
    <property type="evidence" value="ECO:0007669"/>
    <property type="project" value="RHEA"/>
</dbReference>
<keyword evidence="11" id="KW-0492">Microsome</keyword>
<evidence type="ECO:0000313" key="34">
    <source>
        <dbReference type="EMBL" id="RWS24687.1"/>
    </source>
</evidence>
<comment type="catalytic activity">
    <reaction evidence="24">
        <text>NADPH + O2 + H(+) = H2O2 + NADP(+)</text>
        <dbReference type="Rhea" id="RHEA:11260"/>
        <dbReference type="ChEBI" id="CHEBI:15378"/>
        <dbReference type="ChEBI" id="CHEBI:15379"/>
        <dbReference type="ChEBI" id="CHEBI:16240"/>
        <dbReference type="ChEBI" id="CHEBI:57783"/>
        <dbReference type="ChEBI" id="CHEBI:58349"/>
        <dbReference type="EC" id="1.6.3.1"/>
    </reaction>
    <physiologicalReaction direction="left-to-right" evidence="24">
        <dbReference type="Rhea" id="RHEA:11261"/>
    </physiologicalReaction>
</comment>
<dbReference type="VEuPathDB" id="VectorBase:LDEU007353"/>
<dbReference type="InterPro" id="IPR050346">
    <property type="entry name" value="FMO-like"/>
</dbReference>
<evidence type="ECO:0000256" key="21">
    <source>
        <dbReference type="ARBA" id="ARBA00047426"/>
    </source>
</evidence>
<dbReference type="InterPro" id="IPR020946">
    <property type="entry name" value="Flavin_mOase-like"/>
</dbReference>
<keyword evidence="35" id="KW-1185">Reference proteome</keyword>
<protein>
    <recommendedName>
        <fullName evidence="33">Flavin-containing monooxygenase</fullName>
        <ecNumber evidence="33">1.-.-.-</ecNumber>
    </recommendedName>
</protein>
<evidence type="ECO:0000256" key="17">
    <source>
        <dbReference type="ARBA" id="ARBA00023136"/>
    </source>
</evidence>
<dbReference type="GO" id="GO:0050661">
    <property type="term" value="F:NADP binding"/>
    <property type="evidence" value="ECO:0007669"/>
    <property type="project" value="InterPro"/>
</dbReference>
<comment type="catalytic activity">
    <reaction evidence="28">
        <text>octan-3-one + NADPH + O2 + H(+) = ethyl hexanoate + NADP(+) + H2O</text>
        <dbReference type="Rhea" id="RHEA:54856"/>
        <dbReference type="ChEBI" id="CHEBI:15377"/>
        <dbReference type="ChEBI" id="CHEBI:15378"/>
        <dbReference type="ChEBI" id="CHEBI:15379"/>
        <dbReference type="ChEBI" id="CHEBI:57783"/>
        <dbReference type="ChEBI" id="CHEBI:58349"/>
        <dbReference type="ChEBI" id="CHEBI:80946"/>
        <dbReference type="ChEBI" id="CHEBI:86055"/>
    </reaction>
    <physiologicalReaction direction="left-to-right" evidence="28">
        <dbReference type="Rhea" id="RHEA:54857"/>
    </physiologicalReaction>
</comment>